<dbReference type="Proteomes" id="UP001143400">
    <property type="component" value="Unassembled WGS sequence"/>
</dbReference>
<reference evidence="9" key="3">
    <citation type="submission" date="2023-01" db="EMBL/GenBank/DDBJ databases">
        <authorList>
            <person name="Sun Q."/>
            <person name="Evtushenko L."/>
        </authorList>
    </citation>
    <scope>NUCLEOTIDE SEQUENCE</scope>
    <source>
        <strain evidence="9">VKM B-1606</strain>
    </source>
</reference>
<evidence type="ECO:0000256" key="7">
    <source>
        <dbReference type="RuleBase" id="RU363032"/>
    </source>
</evidence>
<evidence type="ECO:0000256" key="4">
    <source>
        <dbReference type="ARBA" id="ARBA00022692"/>
    </source>
</evidence>
<evidence type="ECO:0000313" key="12">
    <source>
        <dbReference type="Proteomes" id="UP001143400"/>
    </source>
</evidence>
<keyword evidence="11" id="KW-1185">Reference proteome</keyword>
<reference evidence="10 11" key="2">
    <citation type="submission" date="2021-01" db="EMBL/GenBank/DDBJ databases">
        <title>Genomic Encyclopedia of Type Strains, Phase IV (KMG-IV): sequencing the most valuable type-strain genomes for metagenomic binning, comparative biology and taxonomic classification.</title>
        <authorList>
            <person name="Goeker M."/>
        </authorList>
    </citation>
    <scope>NUCLEOTIDE SEQUENCE [LARGE SCALE GENOMIC DNA]</scope>
    <source>
        <strain evidence="10 11">DSM 6130</strain>
    </source>
</reference>
<name>A0A9W6MSC9_9HYPH</name>
<dbReference type="InterPro" id="IPR035906">
    <property type="entry name" value="MetI-like_sf"/>
</dbReference>
<keyword evidence="5 7" id="KW-1133">Transmembrane helix</keyword>
<feature type="transmembrane region" description="Helical" evidence="7">
    <location>
        <begin position="133"/>
        <end position="152"/>
    </location>
</feature>
<dbReference type="Gene3D" id="1.10.3720.10">
    <property type="entry name" value="MetI-like"/>
    <property type="match status" value="1"/>
</dbReference>
<evidence type="ECO:0000256" key="2">
    <source>
        <dbReference type="ARBA" id="ARBA00022448"/>
    </source>
</evidence>
<feature type="transmembrane region" description="Helical" evidence="7">
    <location>
        <begin position="223"/>
        <end position="243"/>
    </location>
</feature>
<dbReference type="Proteomes" id="UP000758856">
    <property type="component" value="Unassembled WGS sequence"/>
</dbReference>
<comment type="caution">
    <text evidence="9">The sequence shown here is derived from an EMBL/GenBank/DDBJ whole genome shotgun (WGS) entry which is preliminary data.</text>
</comment>
<feature type="transmembrane region" description="Helical" evidence="7">
    <location>
        <begin position="38"/>
        <end position="58"/>
    </location>
</feature>
<keyword evidence="4 7" id="KW-0812">Transmembrane</keyword>
<evidence type="ECO:0000256" key="5">
    <source>
        <dbReference type="ARBA" id="ARBA00022989"/>
    </source>
</evidence>
<dbReference type="GO" id="GO:0005886">
    <property type="term" value="C:plasma membrane"/>
    <property type="evidence" value="ECO:0007669"/>
    <property type="project" value="UniProtKB-SubCell"/>
</dbReference>
<feature type="domain" description="ABC transmembrane type-1" evidence="8">
    <location>
        <begin position="92"/>
        <end position="272"/>
    </location>
</feature>
<evidence type="ECO:0000256" key="3">
    <source>
        <dbReference type="ARBA" id="ARBA00022475"/>
    </source>
</evidence>
<dbReference type="InterPro" id="IPR000515">
    <property type="entry name" value="MetI-like"/>
</dbReference>
<dbReference type="PANTHER" id="PTHR30151">
    <property type="entry name" value="ALKANE SULFONATE ABC TRANSPORTER-RELATED, MEMBRANE SUBUNIT"/>
    <property type="match status" value="1"/>
</dbReference>
<dbReference type="RefSeq" id="WP_204949243.1">
    <property type="nucleotide sequence ID" value="NZ_BSFF01000002.1"/>
</dbReference>
<keyword evidence="2 7" id="KW-0813">Transport</keyword>
<dbReference type="EMBL" id="JAFBCY010000001">
    <property type="protein sequence ID" value="MBM7850877.1"/>
    <property type="molecule type" value="Genomic_DNA"/>
</dbReference>
<evidence type="ECO:0000259" key="8">
    <source>
        <dbReference type="PROSITE" id="PS50928"/>
    </source>
</evidence>
<dbReference type="SUPFAM" id="SSF161098">
    <property type="entry name" value="MetI-like"/>
    <property type="match status" value="1"/>
</dbReference>
<dbReference type="Pfam" id="PF00528">
    <property type="entry name" value="BPD_transp_1"/>
    <property type="match status" value="1"/>
</dbReference>
<feature type="transmembrane region" description="Helical" evidence="7">
    <location>
        <begin position="158"/>
        <end position="174"/>
    </location>
</feature>
<keyword evidence="3" id="KW-1003">Cell membrane</keyword>
<feature type="transmembrane region" description="Helical" evidence="7">
    <location>
        <begin position="255"/>
        <end position="275"/>
    </location>
</feature>
<dbReference type="AlphaFoldDB" id="A0A9W6MSC9"/>
<accession>A0A9W6MSC9</accession>
<dbReference type="CDD" id="cd06261">
    <property type="entry name" value="TM_PBP2"/>
    <property type="match status" value="1"/>
</dbReference>
<comment type="similarity">
    <text evidence="7">Belongs to the binding-protein-dependent transport system permease family.</text>
</comment>
<evidence type="ECO:0000256" key="6">
    <source>
        <dbReference type="ARBA" id="ARBA00023136"/>
    </source>
</evidence>
<proteinExistence type="inferred from homology"/>
<sequence>MAETISRPEAAASPAAVARPRKRASRGLLRLRTPLPRGWGPAIAVGASVAIVLVWEFVARLGLTTPLFFPSPTAILSAMGRMFSDQHLLWHAWVSTLRVWGAFLLAAMLAIPIGVAMSGYRVIGAALEPAIDFIRYLPVPALVPLAIIWFGVGEETKIFLLWLGTFFQLVLLVADDMRRVPQEYVEIAYTVGANQGQVLKDVAFRAMLPGLVDNLRITLGWCWTYLIIAEIVAADSGLGFVIWAARRYMKTPEVMAGVVLIGVIGLATDQLLRLIHRRAFRYL</sequence>
<feature type="transmembrane region" description="Helical" evidence="7">
    <location>
        <begin position="99"/>
        <end position="121"/>
    </location>
</feature>
<evidence type="ECO:0000313" key="9">
    <source>
        <dbReference type="EMBL" id="GLK56173.1"/>
    </source>
</evidence>
<dbReference type="PROSITE" id="PS50928">
    <property type="entry name" value="ABC_TM1"/>
    <property type="match status" value="1"/>
</dbReference>
<gene>
    <name evidence="9" type="ORF">GCM10008170_21920</name>
    <name evidence="10" type="ORF">JOD31_001089</name>
</gene>
<keyword evidence="6 7" id="KW-0472">Membrane</keyword>
<dbReference type="GO" id="GO:0055085">
    <property type="term" value="P:transmembrane transport"/>
    <property type="evidence" value="ECO:0007669"/>
    <property type="project" value="InterPro"/>
</dbReference>
<protein>
    <submittedName>
        <fullName evidence="9">ABC transporter permease</fullName>
    </submittedName>
    <submittedName>
        <fullName evidence="10">NitT/TauT family transport system permease protein</fullName>
    </submittedName>
</protein>
<evidence type="ECO:0000313" key="11">
    <source>
        <dbReference type="Proteomes" id="UP000758856"/>
    </source>
</evidence>
<comment type="subcellular location">
    <subcellularLocation>
        <location evidence="1 7">Cell membrane</location>
        <topology evidence="1 7">Multi-pass membrane protein</topology>
    </subcellularLocation>
</comment>
<evidence type="ECO:0000256" key="1">
    <source>
        <dbReference type="ARBA" id="ARBA00004651"/>
    </source>
</evidence>
<dbReference type="PANTHER" id="PTHR30151:SF0">
    <property type="entry name" value="ABC TRANSPORTER PERMEASE PROTEIN MJ0413-RELATED"/>
    <property type="match status" value="1"/>
</dbReference>
<evidence type="ECO:0000313" key="10">
    <source>
        <dbReference type="EMBL" id="MBM7850877.1"/>
    </source>
</evidence>
<dbReference type="EMBL" id="BSFF01000002">
    <property type="protein sequence ID" value="GLK56173.1"/>
    <property type="molecule type" value="Genomic_DNA"/>
</dbReference>
<organism evidence="9 12">
    <name type="scientific">Methylopila capsulata</name>
    <dbReference type="NCBI Taxonomy" id="61654"/>
    <lineage>
        <taxon>Bacteria</taxon>
        <taxon>Pseudomonadati</taxon>
        <taxon>Pseudomonadota</taxon>
        <taxon>Alphaproteobacteria</taxon>
        <taxon>Hyphomicrobiales</taxon>
        <taxon>Methylopilaceae</taxon>
        <taxon>Methylopila</taxon>
    </lineage>
</organism>
<reference evidence="9" key="1">
    <citation type="journal article" date="2014" name="Int. J. Syst. Evol. Microbiol.">
        <title>Complete genome sequence of Corynebacterium casei LMG S-19264T (=DSM 44701T), isolated from a smear-ripened cheese.</title>
        <authorList>
            <consortium name="US DOE Joint Genome Institute (JGI-PGF)"/>
            <person name="Walter F."/>
            <person name="Albersmeier A."/>
            <person name="Kalinowski J."/>
            <person name="Ruckert C."/>
        </authorList>
    </citation>
    <scope>NUCLEOTIDE SEQUENCE</scope>
    <source>
        <strain evidence="9">VKM B-1606</strain>
    </source>
</reference>